<evidence type="ECO:0000256" key="1">
    <source>
        <dbReference type="ARBA" id="ARBA00011738"/>
    </source>
</evidence>
<evidence type="ECO:0000313" key="4">
    <source>
        <dbReference type="Proteomes" id="UP000007800"/>
    </source>
</evidence>
<dbReference type="OrthoDB" id="42919at2759"/>
<evidence type="ECO:0000313" key="3">
    <source>
        <dbReference type="EMBL" id="EER20577.1"/>
    </source>
</evidence>
<dbReference type="EMBL" id="GG670550">
    <property type="protein sequence ID" value="EER20577.1"/>
    <property type="molecule type" value="Genomic_DNA"/>
</dbReference>
<dbReference type="InterPro" id="IPR013097">
    <property type="entry name" value="Dabb"/>
</dbReference>
<dbReference type="Proteomes" id="UP000007800">
    <property type="component" value="Unassembled WGS sequence"/>
</dbReference>
<dbReference type="SMART" id="SM00886">
    <property type="entry name" value="Dabb"/>
    <property type="match status" value="1"/>
</dbReference>
<organism evidence="4">
    <name type="scientific">Perkinsus marinus (strain ATCC 50983 / TXsc)</name>
    <dbReference type="NCBI Taxonomy" id="423536"/>
    <lineage>
        <taxon>Eukaryota</taxon>
        <taxon>Sar</taxon>
        <taxon>Alveolata</taxon>
        <taxon>Perkinsozoa</taxon>
        <taxon>Perkinsea</taxon>
        <taxon>Perkinsida</taxon>
        <taxon>Perkinsidae</taxon>
        <taxon>Perkinsus</taxon>
    </lineage>
</organism>
<dbReference type="AlphaFoldDB" id="C5K4L0"/>
<keyword evidence="4" id="KW-1185">Reference proteome</keyword>
<dbReference type="PROSITE" id="PS51502">
    <property type="entry name" value="S_R_A_B_BARREL"/>
    <property type="match status" value="1"/>
</dbReference>
<comment type="subunit">
    <text evidence="1">Homodimer.</text>
</comment>
<dbReference type="GeneID" id="9054145"/>
<dbReference type="SUPFAM" id="SSF54909">
    <property type="entry name" value="Dimeric alpha+beta barrel"/>
    <property type="match status" value="2"/>
</dbReference>
<sequence length="199" mass="22660">MAGVTHMVAFKLKEDASEEAIQRLVDSCKTLGDLPIVKDITVHRDMGLDKERNHHMMFLVKFNTIEDYREYSTHPVHMEIMRTILLPILEPEETIDELTAKCLSMEESIPAIKSIQVHRDLGLDPARNQDFMLVVCLQDVEAYQNYASHPVIPSFYVMPAICIVLGIGDYFTLESLILAVSNTVCLVCEHYECLTIFDV</sequence>
<proteinExistence type="predicted"/>
<dbReference type="PANTHER" id="PTHR33178">
    <property type="match status" value="1"/>
</dbReference>
<name>C5K4L0_PERM5</name>
<dbReference type="Pfam" id="PF07876">
    <property type="entry name" value="Dabb"/>
    <property type="match status" value="2"/>
</dbReference>
<dbReference type="RefSeq" id="XP_002788781.1">
    <property type="nucleotide sequence ID" value="XM_002788735.1"/>
</dbReference>
<dbReference type="InParanoid" id="C5K4L0"/>
<accession>C5K4L0</accession>
<dbReference type="OMA" id="MDIMRTI"/>
<dbReference type="Gene3D" id="3.30.70.100">
    <property type="match status" value="2"/>
</dbReference>
<dbReference type="InterPro" id="IPR011008">
    <property type="entry name" value="Dimeric_a/b-barrel"/>
</dbReference>
<feature type="domain" description="Stress-response A/B barrel" evidence="2">
    <location>
        <begin position="4"/>
        <end position="97"/>
    </location>
</feature>
<reference evidence="3 4" key="1">
    <citation type="submission" date="2008-07" db="EMBL/GenBank/DDBJ databases">
        <authorList>
            <person name="El-Sayed N."/>
            <person name="Caler E."/>
            <person name="Inman J."/>
            <person name="Amedeo P."/>
            <person name="Hass B."/>
            <person name="Wortman J."/>
        </authorList>
    </citation>
    <scope>NUCLEOTIDE SEQUENCE [LARGE SCALE GENOMIC DNA]</scope>
    <source>
        <strain evidence="4">ATCC 50983 / TXsc</strain>
    </source>
</reference>
<dbReference type="InterPro" id="IPR044662">
    <property type="entry name" value="HS1/DABB1-like"/>
</dbReference>
<gene>
    <name evidence="3" type="ORF">Pmar_PMAR001558</name>
</gene>
<protein>
    <recommendedName>
        <fullName evidence="2">Stress-response A/B barrel domain-containing protein</fullName>
    </recommendedName>
</protein>
<dbReference type="PANTHER" id="PTHR33178:SF10">
    <property type="entry name" value="STRESS-RESPONSE A_B BARREL DOMAIN-CONTAINING PROTEIN"/>
    <property type="match status" value="1"/>
</dbReference>
<evidence type="ECO:0000259" key="2">
    <source>
        <dbReference type="PROSITE" id="PS51502"/>
    </source>
</evidence>